<name>A0A0A9C8W6_ARUDO</name>
<dbReference type="AlphaFoldDB" id="A0A0A9C8W6"/>
<dbReference type="EMBL" id="GBRH01225166">
    <property type="protein sequence ID" value="JAD72729.1"/>
    <property type="molecule type" value="Transcribed_RNA"/>
</dbReference>
<proteinExistence type="predicted"/>
<feature type="compositionally biased region" description="Gly residues" evidence="1">
    <location>
        <begin position="49"/>
        <end position="59"/>
    </location>
</feature>
<reference evidence="2" key="1">
    <citation type="submission" date="2014-09" db="EMBL/GenBank/DDBJ databases">
        <authorList>
            <person name="Magalhaes I.L.F."/>
            <person name="Oliveira U."/>
            <person name="Santos F.R."/>
            <person name="Vidigal T.H.D.A."/>
            <person name="Brescovit A.D."/>
            <person name="Santos A.J."/>
        </authorList>
    </citation>
    <scope>NUCLEOTIDE SEQUENCE</scope>
    <source>
        <tissue evidence="2">Shoot tissue taken approximately 20 cm above the soil surface</tissue>
    </source>
</reference>
<evidence type="ECO:0000313" key="2">
    <source>
        <dbReference type="EMBL" id="JAD72729.1"/>
    </source>
</evidence>
<reference evidence="2" key="2">
    <citation type="journal article" date="2015" name="Data Brief">
        <title>Shoot transcriptome of the giant reed, Arundo donax.</title>
        <authorList>
            <person name="Barrero R.A."/>
            <person name="Guerrero F.D."/>
            <person name="Moolhuijzen P."/>
            <person name="Goolsby J.A."/>
            <person name="Tidwell J."/>
            <person name="Bellgard S.E."/>
            <person name="Bellgard M.I."/>
        </authorList>
    </citation>
    <scope>NUCLEOTIDE SEQUENCE</scope>
    <source>
        <tissue evidence="2">Shoot tissue taken approximately 20 cm above the soil surface</tissue>
    </source>
</reference>
<feature type="region of interest" description="Disordered" evidence="1">
    <location>
        <begin position="35"/>
        <end position="99"/>
    </location>
</feature>
<evidence type="ECO:0000256" key="1">
    <source>
        <dbReference type="SAM" id="MobiDB-lite"/>
    </source>
</evidence>
<organism evidence="2">
    <name type="scientific">Arundo donax</name>
    <name type="common">Giant reed</name>
    <name type="synonym">Donax arundinaceus</name>
    <dbReference type="NCBI Taxonomy" id="35708"/>
    <lineage>
        <taxon>Eukaryota</taxon>
        <taxon>Viridiplantae</taxon>
        <taxon>Streptophyta</taxon>
        <taxon>Embryophyta</taxon>
        <taxon>Tracheophyta</taxon>
        <taxon>Spermatophyta</taxon>
        <taxon>Magnoliopsida</taxon>
        <taxon>Liliopsida</taxon>
        <taxon>Poales</taxon>
        <taxon>Poaceae</taxon>
        <taxon>PACMAD clade</taxon>
        <taxon>Arundinoideae</taxon>
        <taxon>Arundineae</taxon>
        <taxon>Arundo</taxon>
    </lineage>
</organism>
<protein>
    <submittedName>
        <fullName evidence="2">Uncharacterized protein</fullName>
    </submittedName>
</protein>
<accession>A0A0A9C8W6</accession>
<sequence length="137" mass="13969">MIQGRQRRAGAEGHASVGGAGLELVVEGGGVRVGVACGEGGVHDEDDGGVVGGGGGGGVEQREARAAGRPEGQPQDDEGQRQHRRRRADDQRPPAPAAAAAAVVVLPAGPGGAIPRGVLRIIRDQRHTADSIRRSIW</sequence>